<dbReference type="RefSeq" id="XP_066916723.1">
    <property type="nucleotide sequence ID" value="XM_067060622.1"/>
</dbReference>
<dbReference type="EnsemblMetazoa" id="CLYHEMT014919.1">
    <property type="protein sequence ID" value="CLYHEMP014919.1"/>
    <property type="gene ID" value="CLYHEMG014919"/>
</dbReference>
<accession>A0A7M5WZL8</accession>
<sequence length="312" mass="33974">MSSEEAMNAALNALADLQKKMNSQSSHSENISKSIESLQKDLKDSEKKAKGNAYINGANGVVQVAQSVVNNLDKFTSGDALGIASGALAIIGTIGGVVGGPAGPLIAGVCCLVASILPLFGGSSGPSMGEVLEKVIKEALADFKDEEIYGQVLGSLRLMKPQMVELNGIAEKNGGLLKESEKSFLTTLDFSTAGVEILGALQAQLDRHKDTTNETEATRLATYCYYYSMISTQKRLILTLQCALLRRNDMEAIYHGVKSYLDNALLEEDKKTFKFLIDLPNNGKWWLLYRYIHRVGSTTAFYHLKLSKSYRM</sequence>
<reference evidence="1" key="1">
    <citation type="submission" date="2021-01" db="UniProtKB">
        <authorList>
            <consortium name="EnsemblMetazoa"/>
        </authorList>
    </citation>
    <scope>IDENTIFICATION</scope>
</reference>
<dbReference type="Proteomes" id="UP000594262">
    <property type="component" value="Unplaced"/>
</dbReference>
<evidence type="ECO:0000313" key="1">
    <source>
        <dbReference type="EnsemblMetazoa" id="CLYHEMP014919.1"/>
    </source>
</evidence>
<evidence type="ECO:0000313" key="2">
    <source>
        <dbReference type="Proteomes" id="UP000594262"/>
    </source>
</evidence>
<name>A0A7M5WZL8_9CNID</name>
<keyword evidence="2" id="KW-1185">Reference proteome</keyword>
<proteinExistence type="predicted"/>
<protein>
    <submittedName>
        <fullName evidence="1">Uncharacterized protein</fullName>
    </submittedName>
</protein>
<organism evidence="1 2">
    <name type="scientific">Clytia hemisphaerica</name>
    <dbReference type="NCBI Taxonomy" id="252671"/>
    <lineage>
        <taxon>Eukaryota</taxon>
        <taxon>Metazoa</taxon>
        <taxon>Cnidaria</taxon>
        <taxon>Hydrozoa</taxon>
        <taxon>Hydroidolina</taxon>
        <taxon>Leptothecata</taxon>
        <taxon>Obeliida</taxon>
        <taxon>Clytiidae</taxon>
        <taxon>Clytia</taxon>
    </lineage>
</organism>
<dbReference type="OrthoDB" id="8000644at2759"/>
<dbReference type="AlphaFoldDB" id="A0A7M5WZL8"/>
<dbReference type="GeneID" id="136803896"/>